<protein>
    <submittedName>
        <fullName evidence="5">ABC-F type ribosomal protection protein</fullName>
    </submittedName>
</protein>
<dbReference type="GO" id="GO:0005524">
    <property type="term" value="F:ATP binding"/>
    <property type="evidence" value="ECO:0007669"/>
    <property type="project" value="UniProtKB-KW"/>
</dbReference>
<evidence type="ECO:0000259" key="4">
    <source>
        <dbReference type="PROSITE" id="PS50893"/>
    </source>
</evidence>
<dbReference type="Pfam" id="PF12848">
    <property type="entry name" value="ABC_tran_Xtn"/>
    <property type="match status" value="1"/>
</dbReference>
<keyword evidence="3" id="KW-0175">Coiled coil</keyword>
<comment type="caution">
    <text evidence="5">The sequence shown here is derived from an EMBL/GenBank/DDBJ whole genome shotgun (WGS) entry which is preliminary data.</text>
</comment>
<evidence type="ECO:0000256" key="3">
    <source>
        <dbReference type="SAM" id="Coils"/>
    </source>
</evidence>
<evidence type="ECO:0000256" key="1">
    <source>
        <dbReference type="ARBA" id="ARBA00022741"/>
    </source>
</evidence>
<evidence type="ECO:0000313" key="6">
    <source>
        <dbReference type="Proteomes" id="UP000553059"/>
    </source>
</evidence>
<feature type="domain" description="ABC transporter" evidence="4">
    <location>
        <begin position="4"/>
        <end position="259"/>
    </location>
</feature>
<name>A0A7C7D4C4_9FIRM</name>
<organism evidence="5 6">
    <name type="scientific">Desulfitobacterium dehalogenans</name>
    <dbReference type="NCBI Taxonomy" id="36854"/>
    <lineage>
        <taxon>Bacteria</taxon>
        <taxon>Bacillati</taxon>
        <taxon>Bacillota</taxon>
        <taxon>Clostridia</taxon>
        <taxon>Eubacteriales</taxon>
        <taxon>Desulfitobacteriaceae</taxon>
        <taxon>Desulfitobacterium</taxon>
    </lineage>
</organism>
<dbReference type="FunFam" id="3.40.50.300:FF:001807">
    <property type="entry name" value="ABC transporter ATP-binding protein"/>
    <property type="match status" value="1"/>
</dbReference>
<dbReference type="FunFam" id="3.40.50.300:FF:000011">
    <property type="entry name" value="Putative ABC transporter ATP-binding component"/>
    <property type="match status" value="1"/>
</dbReference>
<dbReference type="InterPro" id="IPR032781">
    <property type="entry name" value="ABC_tran_Xtn"/>
</dbReference>
<feature type="domain" description="ABC transporter" evidence="4">
    <location>
        <begin position="335"/>
        <end position="547"/>
    </location>
</feature>
<dbReference type="EMBL" id="DUTF01000091">
    <property type="protein sequence ID" value="HHY25907.1"/>
    <property type="molecule type" value="Genomic_DNA"/>
</dbReference>
<feature type="coiled-coil region" evidence="3">
    <location>
        <begin position="262"/>
        <end position="310"/>
    </location>
</feature>
<reference evidence="5 6" key="1">
    <citation type="journal article" date="2020" name="Biotechnol. Biofuels">
        <title>New insights from the biogas microbiome by comprehensive genome-resolved metagenomics of nearly 1600 species originating from multiple anaerobic digesters.</title>
        <authorList>
            <person name="Campanaro S."/>
            <person name="Treu L."/>
            <person name="Rodriguez-R L.M."/>
            <person name="Kovalovszki A."/>
            <person name="Ziels R.M."/>
            <person name="Maus I."/>
            <person name="Zhu X."/>
            <person name="Kougias P.G."/>
            <person name="Basile A."/>
            <person name="Luo G."/>
            <person name="Schluter A."/>
            <person name="Konstantinidis K.T."/>
            <person name="Angelidaki I."/>
        </authorList>
    </citation>
    <scope>NUCLEOTIDE SEQUENCE [LARGE SCALE GENOMIC DNA]</scope>
    <source>
        <strain evidence="5">AS05jafATM_4</strain>
    </source>
</reference>
<feature type="coiled-coil region" evidence="3">
    <location>
        <begin position="87"/>
        <end position="114"/>
    </location>
</feature>
<dbReference type="InterPro" id="IPR003593">
    <property type="entry name" value="AAA+_ATPase"/>
</dbReference>
<dbReference type="PROSITE" id="PS50893">
    <property type="entry name" value="ABC_TRANSPORTER_2"/>
    <property type="match status" value="2"/>
</dbReference>
<dbReference type="Proteomes" id="UP000553059">
    <property type="component" value="Unassembled WGS sequence"/>
</dbReference>
<keyword evidence="2" id="KW-0067">ATP-binding</keyword>
<dbReference type="CDD" id="cd03221">
    <property type="entry name" value="ABCF_EF-3"/>
    <property type="match status" value="2"/>
</dbReference>
<dbReference type="InterPro" id="IPR027417">
    <property type="entry name" value="P-loop_NTPase"/>
</dbReference>
<dbReference type="InterPro" id="IPR003439">
    <property type="entry name" value="ABC_transporter-like_ATP-bd"/>
</dbReference>
<dbReference type="SUPFAM" id="SSF52540">
    <property type="entry name" value="P-loop containing nucleoside triphosphate hydrolases"/>
    <property type="match status" value="2"/>
</dbReference>
<dbReference type="Pfam" id="PF00005">
    <property type="entry name" value="ABC_tran"/>
    <property type="match status" value="2"/>
</dbReference>
<dbReference type="InterPro" id="IPR017871">
    <property type="entry name" value="ABC_transporter-like_CS"/>
</dbReference>
<keyword evidence="1" id="KW-0547">Nucleotide-binding</keyword>
<dbReference type="PROSITE" id="PS00211">
    <property type="entry name" value="ABC_TRANSPORTER_1"/>
    <property type="match status" value="2"/>
</dbReference>
<evidence type="ECO:0000256" key="2">
    <source>
        <dbReference type="ARBA" id="ARBA00022840"/>
    </source>
</evidence>
<dbReference type="GO" id="GO:0016887">
    <property type="term" value="F:ATP hydrolysis activity"/>
    <property type="evidence" value="ECO:0007669"/>
    <property type="project" value="InterPro"/>
</dbReference>
<dbReference type="Gene3D" id="3.40.50.300">
    <property type="entry name" value="P-loop containing nucleotide triphosphate hydrolases"/>
    <property type="match status" value="2"/>
</dbReference>
<dbReference type="SMART" id="SM00382">
    <property type="entry name" value="AAA"/>
    <property type="match status" value="2"/>
</dbReference>
<evidence type="ECO:0000313" key="5">
    <source>
        <dbReference type="EMBL" id="HHY25907.1"/>
    </source>
</evidence>
<dbReference type="PANTHER" id="PTHR42855">
    <property type="entry name" value="ABC TRANSPORTER ATP-BINDING SUBUNIT"/>
    <property type="match status" value="1"/>
</dbReference>
<dbReference type="NCBIfam" id="NF000355">
    <property type="entry name" value="ribo_prot_ABC_F"/>
    <property type="match status" value="1"/>
</dbReference>
<gene>
    <name evidence="5" type="primary">abc-f</name>
    <name evidence="5" type="ORF">GX523_03995</name>
</gene>
<feature type="coiled-coil region" evidence="3">
    <location>
        <begin position="572"/>
        <end position="606"/>
    </location>
</feature>
<proteinExistence type="predicted"/>
<accession>A0A7C7D4C4</accession>
<dbReference type="PANTHER" id="PTHR42855:SF2">
    <property type="entry name" value="DRUG RESISTANCE ABC TRANSPORTER,ATP-BINDING PROTEIN"/>
    <property type="match status" value="1"/>
</dbReference>
<dbReference type="AlphaFoldDB" id="A0A7C7D4C4"/>
<sequence>MIACSVNKVTKMFGGNIIFSNISLEIQENERVGLVGPNGSGKTTLFKLLAGQEDPDAGHIHWKKGLKIGYLMQIPDFEDGLTAKEVLMTAYDELLEMEEKMRQLEEAMSLEQDQARLNKLMESYGHYLNQFTLQGGYEIEPNLEKIAHGLNIRDLLPRDFSTLSGGEKTKVGLALTLLRNPDFLLLDEPTNHLDLFAVKWLGSFLKNYRGTVLVISHDRFFLDEVATKILDLADGELASYHTNYTGYVKEKEERLLKEFHDYEEQQKKIKKMKEAIKRLREWANRANPPNEGLHRQARNIERALERMEKLTRPQLIRKKINLEMEASERSGKDVVLLQGVAKGFGQQLLFTHVNIHLSFGQRAAIVGENGTGKSTLIKLILQELSPDEGKVSIGSNVKIGYLSQHVFSDAKEETVLDSFRTEIPVAEGEARSILARFLFYGPMVYKKVSQLSGGERMRLRLAQLMYQDTNLLILDEPTNHLDIDSLQVLEDALENYDGTLLAVSHDRYFLNKLFNKVYWIETGVLHHFEGNFDYAEEKMKALLPDNTDIFNERSNEKVSNQSGSRSLPVKNKVTRDHSLEELESELKDLEEKISSLDLELQDIGDLERLQQVYAEKEGLEKRWHEIFDLLE</sequence>
<dbReference type="InterPro" id="IPR051309">
    <property type="entry name" value="ABCF_ATPase"/>
</dbReference>